<evidence type="ECO:0000256" key="1">
    <source>
        <dbReference type="SAM" id="SignalP"/>
    </source>
</evidence>
<comment type="caution">
    <text evidence="3">The sequence shown here is derived from an EMBL/GenBank/DDBJ whole genome shotgun (WGS) entry which is preliminary data.</text>
</comment>
<organism evidence="3 4">
    <name type="scientific">Empedobacter brevis</name>
    <dbReference type="NCBI Taxonomy" id="247"/>
    <lineage>
        <taxon>Bacteria</taxon>
        <taxon>Pseudomonadati</taxon>
        <taxon>Bacteroidota</taxon>
        <taxon>Flavobacteriia</taxon>
        <taxon>Flavobacteriales</taxon>
        <taxon>Weeksellaceae</taxon>
        <taxon>Empedobacter</taxon>
    </lineage>
</organism>
<dbReference type="Pfam" id="PF13568">
    <property type="entry name" value="OMP_b-brl_2"/>
    <property type="match status" value="1"/>
</dbReference>
<dbReference type="RefSeq" id="WP_159155261.1">
    <property type="nucleotide sequence ID" value="NZ_CP013210.1"/>
</dbReference>
<dbReference type="Proteomes" id="UP001170959">
    <property type="component" value="Unassembled WGS sequence"/>
</dbReference>
<feature type="signal peptide" evidence="1">
    <location>
        <begin position="1"/>
        <end position="18"/>
    </location>
</feature>
<feature type="domain" description="Outer membrane protein beta-barrel" evidence="2">
    <location>
        <begin position="228"/>
        <end position="370"/>
    </location>
</feature>
<proteinExistence type="predicted"/>
<reference evidence="3" key="1">
    <citation type="submission" date="2020-06" db="EMBL/GenBank/DDBJ databases">
        <authorList>
            <person name="Dong N."/>
        </authorList>
    </citation>
    <scope>NUCLEOTIDE SEQUENCE</scope>
    <source>
        <strain evidence="3">R655-4</strain>
    </source>
</reference>
<dbReference type="AlphaFoldDB" id="A0AAJ1V7S9"/>
<gene>
    <name evidence="3" type="ORF">HX001_09955</name>
</gene>
<reference evidence="3" key="2">
    <citation type="journal article" date="2022" name="Sci. Total Environ.">
        <title>Prevalence, transmission, and molecular epidemiology of tet(X)-positive bacteria among humans, animals, and environmental niches in China: An epidemiological, and genomic-based study.</title>
        <authorList>
            <person name="Dong N."/>
            <person name="Zeng Y."/>
            <person name="Cai C."/>
            <person name="Sun C."/>
            <person name="Lu J."/>
            <person name="Liu C."/>
            <person name="Zhou H."/>
            <person name="Sun Q."/>
            <person name="Shu L."/>
            <person name="Wang H."/>
            <person name="Wang Y."/>
            <person name="Wang S."/>
            <person name="Wu C."/>
            <person name="Chan E.W."/>
            <person name="Chen G."/>
            <person name="Shen Z."/>
            <person name="Chen S."/>
            <person name="Zhang R."/>
        </authorList>
    </citation>
    <scope>NUCLEOTIDE SEQUENCE</scope>
    <source>
        <strain evidence="3">R655-4</strain>
    </source>
</reference>
<keyword evidence="1" id="KW-0732">Signal</keyword>
<protein>
    <submittedName>
        <fullName evidence="3">PorT family protein</fullName>
    </submittedName>
</protein>
<accession>A0AAJ1V7S9</accession>
<feature type="chain" id="PRO_5042603726" evidence="1">
    <location>
        <begin position="19"/>
        <end position="397"/>
    </location>
</feature>
<dbReference type="InterPro" id="IPR025665">
    <property type="entry name" value="Beta-barrel_OMP_2"/>
</dbReference>
<dbReference type="EMBL" id="JACAGJ010000004">
    <property type="protein sequence ID" value="MDM1072816.1"/>
    <property type="molecule type" value="Genomic_DNA"/>
</dbReference>
<evidence type="ECO:0000313" key="4">
    <source>
        <dbReference type="Proteomes" id="UP001170959"/>
    </source>
</evidence>
<name>A0AAJ1V7S9_9FLAO</name>
<sequence>MKFLKTILLFLLTANLYAQIRFEEGYIVDNNNQKLEVLIKNIDWLNNPKTIEYKLSDTTSVVIGNINQIKEFGINNQSKYVRADVNIDRSSEDLNNISSSEEPDFKGEKLFLKVLIEAEASLYVYNDHNLKRFFYKNKGGNIEQLVYKKYETSTNQYAYNKTYKGQIAQNFRCQNISNERIRKINYRDIDLVLLFIEINECKGSEITYNEDVQSKKVDFNLWIRPRLNSSKLDFKRDSESVKFGNKSGFAFGIETEFVLPFNKKKWSLIVEPTYQSYKVNGTKVGNVDRANVDYKNIEIPFGVRHYFFLNQKSKIFVNVQYMINLNLDSNIEFKRGEYSYWDYEINNRGNLVAGIGYNYKDKFNVELRYLTNRKLLDELNINTKYSTVSFVLGYNIF</sequence>
<evidence type="ECO:0000259" key="2">
    <source>
        <dbReference type="Pfam" id="PF13568"/>
    </source>
</evidence>
<evidence type="ECO:0000313" key="3">
    <source>
        <dbReference type="EMBL" id="MDM1072816.1"/>
    </source>
</evidence>